<evidence type="ECO:0000313" key="2">
    <source>
        <dbReference type="Proteomes" id="UP000735302"/>
    </source>
</evidence>
<evidence type="ECO:0000313" key="1">
    <source>
        <dbReference type="EMBL" id="GFO12975.1"/>
    </source>
</evidence>
<name>A0AAV4B1M5_9GAST</name>
<dbReference type="EMBL" id="BLXT01004479">
    <property type="protein sequence ID" value="GFO12975.1"/>
    <property type="molecule type" value="Genomic_DNA"/>
</dbReference>
<gene>
    <name evidence="1" type="ORF">PoB_003948000</name>
</gene>
<keyword evidence="2" id="KW-1185">Reference proteome</keyword>
<protein>
    <recommendedName>
        <fullName evidence="3">ISXO2-like transposase domain-containing protein</fullName>
    </recommendedName>
</protein>
<proteinExistence type="predicted"/>
<accession>A0AAV4B1M5</accession>
<organism evidence="1 2">
    <name type="scientific">Plakobranchus ocellatus</name>
    <dbReference type="NCBI Taxonomy" id="259542"/>
    <lineage>
        <taxon>Eukaryota</taxon>
        <taxon>Metazoa</taxon>
        <taxon>Spiralia</taxon>
        <taxon>Lophotrochozoa</taxon>
        <taxon>Mollusca</taxon>
        <taxon>Gastropoda</taxon>
        <taxon>Heterobranchia</taxon>
        <taxon>Euthyneura</taxon>
        <taxon>Panpulmonata</taxon>
        <taxon>Sacoglossa</taxon>
        <taxon>Placobranchoidea</taxon>
        <taxon>Plakobranchidae</taxon>
        <taxon>Plakobranchus</taxon>
    </lineage>
</organism>
<reference evidence="1 2" key="1">
    <citation type="journal article" date="2021" name="Elife">
        <title>Chloroplast acquisition without the gene transfer in kleptoplastic sea slugs, Plakobranchus ocellatus.</title>
        <authorList>
            <person name="Maeda T."/>
            <person name="Takahashi S."/>
            <person name="Yoshida T."/>
            <person name="Shimamura S."/>
            <person name="Takaki Y."/>
            <person name="Nagai Y."/>
            <person name="Toyoda A."/>
            <person name="Suzuki Y."/>
            <person name="Arimoto A."/>
            <person name="Ishii H."/>
            <person name="Satoh N."/>
            <person name="Nishiyama T."/>
            <person name="Hasebe M."/>
            <person name="Maruyama T."/>
            <person name="Minagawa J."/>
            <person name="Obokata J."/>
            <person name="Shigenobu S."/>
        </authorList>
    </citation>
    <scope>NUCLEOTIDE SEQUENCE [LARGE SCALE GENOMIC DNA]</scope>
</reference>
<comment type="caution">
    <text evidence="1">The sequence shown here is derived from an EMBL/GenBank/DDBJ whole genome shotgun (WGS) entry which is preliminary data.</text>
</comment>
<sequence length="82" mass="9038">MFKPPREHSYRIGSPQQVVELEESLITKRNINVGAKVDKTTAILFPLIIRNMEPGSIIHTDGFLSYNINTLLPTILASCGGA</sequence>
<dbReference type="Proteomes" id="UP000735302">
    <property type="component" value="Unassembled WGS sequence"/>
</dbReference>
<dbReference type="AlphaFoldDB" id="A0AAV4B1M5"/>
<evidence type="ECO:0008006" key="3">
    <source>
        <dbReference type="Google" id="ProtNLM"/>
    </source>
</evidence>